<evidence type="ECO:0000313" key="2">
    <source>
        <dbReference type="Proteomes" id="UP000014969"/>
    </source>
</evidence>
<accession>A0A829HMB8</accession>
<proteinExistence type="predicted"/>
<organism evidence="1 2">
    <name type="scientific">Mycobacteroides abscessus subsp. bolletii CRM-0020</name>
    <dbReference type="NCBI Taxonomy" id="1306401"/>
    <lineage>
        <taxon>Bacteria</taxon>
        <taxon>Bacillati</taxon>
        <taxon>Actinomycetota</taxon>
        <taxon>Actinomycetes</taxon>
        <taxon>Mycobacteriales</taxon>
        <taxon>Mycobacteriaceae</taxon>
        <taxon>Mycobacteroides</taxon>
        <taxon>Mycobacteroides abscessus</taxon>
    </lineage>
</organism>
<dbReference type="Proteomes" id="UP000014969">
    <property type="component" value="Unassembled WGS sequence"/>
</dbReference>
<dbReference type="AlphaFoldDB" id="A0A829HMB8"/>
<sequence length="127" mass="14032">MIARISYPGSQGEVEVDDIAKLAYSIAMSDGVLANAYRDGHDSGPSSVIIPREGRMDSIRLALFNVDHRDDISRESLIDTMKWLQDNAYTEPKASAAAYAERMKPIWDALNAKWNATLVWPAGHPNA</sequence>
<evidence type="ECO:0000313" key="1">
    <source>
        <dbReference type="EMBL" id="EPQ21039.1"/>
    </source>
</evidence>
<dbReference type="EMBL" id="ATFQ01000040">
    <property type="protein sequence ID" value="EPQ21039.1"/>
    <property type="molecule type" value="Genomic_DNA"/>
</dbReference>
<gene>
    <name evidence="1" type="ORF">J108_23810</name>
</gene>
<protein>
    <submittedName>
        <fullName evidence="1">Uncharacterized protein</fullName>
    </submittedName>
</protein>
<name>A0A829HMB8_9MYCO</name>
<comment type="caution">
    <text evidence="1">The sequence shown here is derived from an EMBL/GenBank/DDBJ whole genome shotgun (WGS) entry which is preliminary data.</text>
</comment>
<reference evidence="1 2" key="1">
    <citation type="journal article" date="2013" name="Genome Announc.">
        <title>Genome Sequence of an Epidemic Isolate of Mycobacterium abscessus subsp. bolletii from Rio de Janeiro, Brazil.</title>
        <authorList>
            <person name="Davidson R.M."/>
            <person name="Reynolds P.R."/>
            <person name="Farias-Hesson E."/>
            <person name="Duarte R.S."/>
            <person name="Jackson M."/>
            <person name="Strong M."/>
        </authorList>
    </citation>
    <scope>NUCLEOTIDE SEQUENCE [LARGE SCALE GENOMIC DNA]</scope>
    <source>
        <strain evidence="1 2">CRM-0020</strain>
    </source>
</reference>